<name>A0ABV8PY91_9BACT</name>
<reference evidence="4" key="1">
    <citation type="journal article" date="2019" name="Int. J. Syst. Evol. Microbiol.">
        <title>The Global Catalogue of Microorganisms (GCM) 10K type strain sequencing project: providing services to taxonomists for standard genome sequencing and annotation.</title>
        <authorList>
            <consortium name="The Broad Institute Genomics Platform"/>
            <consortium name="The Broad Institute Genome Sequencing Center for Infectious Disease"/>
            <person name="Wu L."/>
            <person name="Ma J."/>
        </authorList>
    </citation>
    <scope>NUCLEOTIDE SEQUENCE [LARGE SCALE GENOMIC DNA]</scope>
    <source>
        <strain evidence="4">CECT 8010</strain>
    </source>
</reference>
<feature type="domain" description="Stress-response A/B barrel" evidence="2">
    <location>
        <begin position="39"/>
        <end position="134"/>
    </location>
</feature>
<dbReference type="SMART" id="SM00886">
    <property type="entry name" value="Dabb"/>
    <property type="match status" value="1"/>
</dbReference>
<evidence type="ECO:0000259" key="2">
    <source>
        <dbReference type="PROSITE" id="PS51502"/>
    </source>
</evidence>
<dbReference type="Gene3D" id="3.30.70.100">
    <property type="match status" value="1"/>
</dbReference>
<dbReference type="EMBL" id="JBHSDC010000019">
    <property type="protein sequence ID" value="MFC4232260.1"/>
    <property type="molecule type" value="Genomic_DNA"/>
</dbReference>
<sequence length="137" mass="15626">MTNFSRRKFLSTAGLATLATTAFGSNKKAITNDAPKQKLMHQVFYWLKNPDSAEDKQKLIDGLHELVTVKQIKYSHVGVPQVFKADDPLKGYQVSLLMVFDEPRGIDEYHKDDIHQKFVKECGELWIKTIKFDALAV</sequence>
<dbReference type="Proteomes" id="UP001595906">
    <property type="component" value="Unassembled WGS sequence"/>
</dbReference>
<protein>
    <submittedName>
        <fullName evidence="3">Dabb family protein</fullName>
    </submittedName>
</protein>
<dbReference type="SUPFAM" id="SSF54909">
    <property type="entry name" value="Dimeric alpha+beta barrel"/>
    <property type="match status" value="1"/>
</dbReference>
<dbReference type="RefSeq" id="WP_379014042.1">
    <property type="nucleotide sequence ID" value="NZ_JBHSDC010000019.1"/>
</dbReference>
<evidence type="ECO:0000313" key="4">
    <source>
        <dbReference type="Proteomes" id="UP001595906"/>
    </source>
</evidence>
<dbReference type="Pfam" id="PF07876">
    <property type="entry name" value="Dabb"/>
    <property type="match status" value="1"/>
</dbReference>
<feature type="signal peptide" evidence="1">
    <location>
        <begin position="1"/>
        <end position="24"/>
    </location>
</feature>
<dbReference type="InterPro" id="IPR006311">
    <property type="entry name" value="TAT_signal"/>
</dbReference>
<accession>A0ABV8PY91</accession>
<evidence type="ECO:0000256" key="1">
    <source>
        <dbReference type="SAM" id="SignalP"/>
    </source>
</evidence>
<dbReference type="InterPro" id="IPR013097">
    <property type="entry name" value="Dabb"/>
</dbReference>
<proteinExistence type="predicted"/>
<keyword evidence="1" id="KW-0732">Signal</keyword>
<dbReference type="PROSITE" id="PS51502">
    <property type="entry name" value="S_R_A_B_BARREL"/>
    <property type="match status" value="1"/>
</dbReference>
<dbReference type="InterPro" id="IPR011008">
    <property type="entry name" value="Dimeric_a/b-barrel"/>
</dbReference>
<gene>
    <name evidence="3" type="ORF">ACFOW1_10185</name>
</gene>
<dbReference type="PROSITE" id="PS51318">
    <property type="entry name" value="TAT"/>
    <property type="match status" value="1"/>
</dbReference>
<comment type="caution">
    <text evidence="3">The sequence shown here is derived from an EMBL/GenBank/DDBJ whole genome shotgun (WGS) entry which is preliminary data.</text>
</comment>
<evidence type="ECO:0000313" key="3">
    <source>
        <dbReference type="EMBL" id="MFC4232260.1"/>
    </source>
</evidence>
<organism evidence="3 4">
    <name type="scientific">Parasediminibacterium paludis</name>
    <dbReference type="NCBI Taxonomy" id="908966"/>
    <lineage>
        <taxon>Bacteria</taxon>
        <taxon>Pseudomonadati</taxon>
        <taxon>Bacteroidota</taxon>
        <taxon>Chitinophagia</taxon>
        <taxon>Chitinophagales</taxon>
        <taxon>Chitinophagaceae</taxon>
        <taxon>Parasediminibacterium</taxon>
    </lineage>
</organism>
<feature type="chain" id="PRO_5047264066" evidence="1">
    <location>
        <begin position="25"/>
        <end position="137"/>
    </location>
</feature>
<keyword evidence="4" id="KW-1185">Reference proteome</keyword>